<dbReference type="SUPFAM" id="SSF55729">
    <property type="entry name" value="Acyl-CoA N-acyltransferases (Nat)"/>
    <property type="match status" value="1"/>
</dbReference>
<evidence type="ECO:0000259" key="1">
    <source>
        <dbReference type="PROSITE" id="PS51186"/>
    </source>
</evidence>
<keyword evidence="3" id="KW-1185">Reference proteome</keyword>
<feature type="domain" description="N-acetyltransferase" evidence="1">
    <location>
        <begin position="13"/>
        <end position="180"/>
    </location>
</feature>
<dbReference type="InterPro" id="IPR051531">
    <property type="entry name" value="N-acetyltransferase"/>
</dbReference>
<gene>
    <name evidence="2" type="ORF">C1I98_09995</name>
</gene>
<keyword evidence="2" id="KW-0808">Transferase</keyword>
<comment type="caution">
    <text evidence="2">The sequence shown here is derived from an EMBL/GenBank/DDBJ whole genome shotgun (WGS) entry which is preliminary data.</text>
</comment>
<dbReference type="RefSeq" id="WP_111166901.1">
    <property type="nucleotide sequence ID" value="NZ_POUA01000055.1"/>
</dbReference>
<dbReference type="Pfam" id="PF13302">
    <property type="entry name" value="Acetyltransf_3"/>
    <property type="match status" value="1"/>
</dbReference>
<dbReference type="GO" id="GO:0016747">
    <property type="term" value="F:acyltransferase activity, transferring groups other than amino-acyl groups"/>
    <property type="evidence" value="ECO:0007669"/>
    <property type="project" value="InterPro"/>
</dbReference>
<protein>
    <submittedName>
        <fullName evidence="2">GNAT family N-acetyltransferase</fullName>
    </submittedName>
</protein>
<accession>A0A2W2GMI8</accession>
<dbReference type="InterPro" id="IPR016181">
    <property type="entry name" value="Acyl_CoA_acyltransferase"/>
</dbReference>
<dbReference type="PROSITE" id="PS51186">
    <property type="entry name" value="GNAT"/>
    <property type="match status" value="1"/>
</dbReference>
<evidence type="ECO:0000313" key="2">
    <source>
        <dbReference type="EMBL" id="PZG50726.1"/>
    </source>
</evidence>
<name>A0A2W2GMI8_9ACTN</name>
<organism evidence="2 3">
    <name type="scientific">Spongiactinospora gelatinilytica</name>
    <dbReference type="NCBI Taxonomy" id="2666298"/>
    <lineage>
        <taxon>Bacteria</taxon>
        <taxon>Bacillati</taxon>
        <taxon>Actinomycetota</taxon>
        <taxon>Actinomycetes</taxon>
        <taxon>Streptosporangiales</taxon>
        <taxon>Streptosporangiaceae</taxon>
        <taxon>Spongiactinospora</taxon>
    </lineage>
</organism>
<dbReference type="Proteomes" id="UP000248544">
    <property type="component" value="Unassembled WGS sequence"/>
</dbReference>
<evidence type="ECO:0000313" key="3">
    <source>
        <dbReference type="Proteomes" id="UP000248544"/>
    </source>
</evidence>
<proteinExistence type="predicted"/>
<sequence length="183" mass="21549">MLKPTYPIETARLLLRPYTMDDLDGLHDFHSRPDVVRYLYWDARTRDETKAALQTKIGQAEFNEENDTLCIAAELRDTRALVGDMYLFWRSKEHRQGEIGFVFHPDHHGRGLATEASKEILRLGFEELGLHRIYGRCDARNNASAKLMERLGMRREAHLVENEIFKGEWSDELVFAMLRREWR</sequence>
<dbReference type="Gene3D" id="3.40.630.30">
    <property type="match status" value="1"/>
</dbReference>
<dbReference type="InterPro" id="IPR000182">
    <property type="entry name" value="GNAT_dom"/>
</dbReference>
<dbReference type="PANTHER" id="PTHR43792">
    <property type="entry name" value="GNAT FAMILY, PUTATIVE (AFU_ORTHOLOGUE AFUA_3G00765)-RELATED-RELATED"/>
    <property type="match status" value="1"/>
</dbReference>
<reference evidence="2 3" key="1">
    <citation type="submission" date="2018-01" db="EMBL/GenBank/DDBJ databases">
        <title>Draft genome sequence of Sphaerisporangium sp. 7K107.</title>
        <authorList>
            <person name="Sahin N."/>
            <person name="Saygin H."/>
            <person name="Ay H."/>
        </authorList>
    </citation>
    <scope>NUCLEOTIDE SEQUENCE [LARGE SCALE GENOMIC DNA]</scope>
    <source>
        <strain evidence="2 3">7K107</strain>
    </source>
</reference>
<dbReference type="PANTHER" id="PTHR43792:SF1">
    <property type="entry name" value="N-ACETYLTRANSFERASE DOMAIN-CONTAINING PROTEIN"/>
    <property type="match status" value="1"/>
</dbReference>
<dbReference type="EMBL" id="POUA01000055">
    <property type="protein sequence ID" value="PZG50726.1"/>
    <property type="molecule type" value="Genomic_DNA"/>
</dbReference>
<dbReference type="AlphaFoldDB" id="A0A2W2GMI8"/>